<dbReference type="RefSeq" id="WP_143157747.1">
    <property type="nucleotide sequence ID" value="NZ_FQYR01000002.1"/>
</dbReference>
<protein>
    <submittedName>
        <fullName evidence="3">Uncharacterized protein</fullName>
    </submittedName>
</protein>
<gene>
    <name evidence="3" type="ORF">SAMN02745181_0313</name>
</gene>
<keyword evidence="1" id="KW-1133">Transmembrane helix</keyword>
<dbReference type="AlphaFoldDB" id="A0A1M6BUL6"/>
<dbReference type="STRING" id="1123071.SAMN02745181_0313"/>
<evidence type="ECO:0000313" key="3">
    <source>
        <dbReference type="EMBL" id="SHI52429.1"/>
    </source>
</evidence>
<evidence type="ECO:0000313" key="4">
    <source>
        <dbReference type="Proteomes" id="UP000184510"/>
    </source>
</evidence>
<keyword evidence="1" id="KW-0812">Transmembrane</keyword>
<accession>A0A1M6BUL6</accession>
<evidence type="ECO:0000256" key="1">
    <source>
        <dbReference type="SAM" id="Phobius"/>
    </source>
</evidence>
<feature type="transmembrane region" description="Helical" evidence="1">
    <location>
        <begin position="80"/>
        <end position="99"/>
    </location>
</feature>
<keyword evidence="4" id="KW-1185">Reference proteome</keyword>
<evidence type="ECO:0000256" key="2">
    <source>
        <dbReference type="SAM" id="SignalP"/>
    </source>
</evidence>
<keyword evidence="2" id="KW-0732">Signal</keyword>
<dbReference type="EMBL" id="FQYR01000002">
    <property type="protein sequence ID" value="SHI52429.1"/>
    <property type="molecule type" value="Genomic_DNA"/>
</dbReference>
<keyword evidence="1" id="KW-0472">Membrane</keyword>
<sequence>MICSILHLLACCGMIASAIYGKMHAPDSATLYQHMIASTAVASCFALVILYNYLMETFVEYYSGVHYTDGPMTPRRRALIILYLLLTLLPLLGLIPAIGGHAIPMIIIGSLAALASLCSIIGYLRRGTDEDDDDEEVEC</sequence>
<proteinExistence type="predicted"/>
<dbReference type="Proteomes" id="UP000184510">
    <property type="component" value="Unassembled WGS sequence"/>
</dbReference>
<feature type="chain" id="PRO_5012454914" evidence="2">
    <location>
        <begin position="19"/>
        <end position="139"/>
    </location>
</feature>
<dbReference type="InParanoid" id="A0A1M6BUL6"/>
<feature type="signal peptide" evidence="2">
    <location>
        <begin position="1"/>
        <end position="18"/>
    </location>
</feature>
<organism evidence="3 4">
    <name type="scientific">Rubritalea squalenifaciens DSM 18772</name>
    <dbReference type="NCBI Taxonomy" id="1123071"/>
    <lineage>
        <taxon>Bacteria</taxon>
        <taxon>Pseudomonadati</taxon>
        <taxon>Verrucomicrobiota</taxon>
        <taxon>Verrucomicrobiia</taxon>
        <taxon>Verrucomicrobiales</taxon>
        <taxon>Rubritaleaceae</taxon>
        <taxon>Rubritalea</taxon>
    </lineage>
</organism>
<reference evidence="3 4" key="1">
    <citation type="submission" date="2016-11" db="EMBL/GenBank/DDBJ databases">
        <authorList>
            <person name="Jaros S."/>
            <person name="Januszkiewicz K."/>
            <person name="Wedrychowicz H."/>
        </authorList>
    </citation>
    <scope>NUCLEOTIDE SEQUENCE [LARGE SCALE GENOMIC DNA]</scope>
    <source>
        <strain evidence="3 4">DSM 18772</strain>
    </source>
</reference>
<feature type="transmembrane region" description="Helical" evidence="1">
    <location>
        <begin position="31"/>
        <end position="54"/>
    </location>
</feature>
<name>A0A1M6BUL6_9BACT</name>
<feature type="transmembrane region" description="Helical" evidence="1">
    <location>
        <begin position="105"/>
        <end position="124"/>
    </location>
</feature>